<keyword evidence="5" id="KW-0067">ATP-binding</keyword>
<dbReference type="InterPro" id="IPR050053">
    <property type="entry name" value="ATPase_alpha/beta_chains"/>
</dbReference>
<sequence>MSQPFFVGEVFTGLPGIFVPIDETIESFEMLANGDLDDVPEQAFFNVGNVESVLAKQRDLEKNA</sequence>
<evidence type="ECO:0000256" key="6">
    <source>
        <dbReference type="ARBA" id="ARBA00023065"/>
    </source>
</evidence>
<keyword evidence="8" id="KW-0139">CF(1)</keyword>
<dbReference type="SUPFAM" id="SSF47917">
    <property type="entry name" value="C-terminal domain of alpha and beta subunits of F1 ATP synthase"/>
    <property type="match status" value="1"/>
</dbReference>
<dbReference type="PANTHER" id="PTHR15184">
    <property type="entry name" value="ATP SYNTHASE"/>
    <property type="match status" value="1"/>
</dbReference>
<evidence type="ECO:0000313" key="10">
    <source>
        <dbReference type="EMBL" id="CAB4964204.1"/>
    </source>
</evidence>
<proteinExistence type="inferred from homology"/>
<organism evidence="10">
    <name type="scientific">freshwater metagenome</name>
    <dbReference type="NCBI Taxonomy" id="449393"/>
    <lineage>
        <taxon>unclassified sequences</taxon>
        <taxon>metagenomes</taxon>
        <taxon>ecological metagenomes</taxon>
    </lineage>
</organism>
<comment type="subcellular location">
    <subcellularLocation>
        <location evidence="1">Membrane</location>
    </subcellularLocation>
</comment>
<dbReference type="Gene3D" id="1.10.1140.10">
    <property type="entry name" value="Bovine Mitochondrial F1-atpase, Atp Synthase Beta Chain, Chain D, domain 3"/>
    <property type="match status" value="1"/>
</dbReference>
<keyword evidence="9" id="KW-0066">ATP synthesis</keyword>
<evidence type="ECO:0000256" key="7">
    <source>
        <dbReference type="ARBA" id="ARBA00023136"/>
    </source>
</evidence>
<dbReference type="InterPro" id="IPR024034">
    <property type="entry name" value="ATPase_F1/V1_b/a_C"/>
</dbReference>
<dbReference type="PANTHER" id="PTHR15184:SF71">
    <property type="entry name" value="ATP SYNTHASE SUBUNIT BETA, MITOCHONDRIAL"/>
    <property type="match status" value="1"/>
</dbReference>
<dbReference type="GO" id="GO:0046933">
    <property type="term" value="F:proton-transporting ATP synthase activity, rotational mechanism"/>
    <property type="evidence" value="ECO:0007669"/>
    <property type="project" value="TreeGrafter"/>
</dbReference>
<evidence type="ECO:0000256" key="5">
    <source>
        <dbReference type="ARBA" id="ARBA00022840"/>
    </source>
</evidence>
<evidence type="ECO:0000256" key="4">
    <source>
        <dbReference type="ARBA" id="ARBA00022741"/>
    </source>
</evidence>
<keyword evidence="6" id="KW-0406">Ion transport</keyword>
<evidence type="ECO:0000256" key="2">
    <source>
        <dbReference type="ARBA" id="ARBA00008936"/>
    </source>
</evidence>
<name>A0A6J7LEL0_9ZZZZ</name>
<gene>
    <name evidence="10" type="ORF">UFOPK3789_01509</name>
</gene>
<dbReference type="EMBL" id="CAFBNL010000165">
    <property type="protein sequence ID" value="CAB4964204.1"/>
    <property type="molecule type" value="Genomic_DNA"/>
</dbReference>
<reference evidence="10" key="1">
    <citation type="submission" date="2020-05" db="EMBL/GenBank/DDBJ databases">
        <authorList>
            <person name="Chiriac C."/>
            <person name="Salcher M."/>
            <person name="Ghai R."/>
            <person name="Kavagutti S V."/>
        </authorList>
    </citation>
    <scope>NUCLEOTIDE SEQUENCE</scope>
</reference>
<accession>A0A6J7LEL0</accession>
<dbReference type="GO" id="GO:0045259">
    <property type="term" value="C:proton-transporting ATP synthase complex"/>
    <property type="evidence" value="ECO:0007669"/>
    <property type="project" value="UniProtKB-KW"/>
</dbReference>
<dbReference type="GO" id="GO:0005524">
    <property type="term" value="F:ATP binding"/>
    <property type="evidence" value="ECO:0007669"/>
    <property type="project" value="UniProtKB-KW"/>
</dbReference>
<comment type="similarity">
    <text evidence="2">Belongs to the ATPase alpha/beta chains family.</text>
</comment>
<dbReference type="AlphaFoldDB" id="A0A6J7LEL0"/>
<keyword evidence="3" id="KW-0813">Transport</keyword>
<keyword evidence="4" id="KW-0547">Nucleotide-binding</keyword>
<keyword evidence="7" id="KW-0472">Membrane</keyword>
<evidence type="ECO:0000256" key="1">
    <source>
        <dbReference type="ARBA" id="ARBA00004370"/>
    </source>
</evidence>
<evidence type="ECO:0000256" key="9">
    <source>
        <dbReference type="ARBA" id="ARBA00023310"/>
    </source>
</evidence>
<protein>
    <submittedName>
        <fullName evidence="10">Unannotated protein</fullName>
    </submittedName>
</protein>
<evidence type="ECO:0000256" key="3">
    <source>
        <dbReference type="ARBA" id="ARBA00022448"/>
    </source>
</evidence>
<evidence type="ECO:0000256" key="8">
    <source>
        <dbReference type="ARBA" id="ARBA00023196"/>
    </source>
</evidence>